<dbReference type="GO" id="GO:0000976">
    <property type="term" value="F:transcription cis-regulatory region binding"/>
    <property type="evidence" value="ECO:0007669"/>
    <property type="project" value="TreeGrafter"/>
</dbReference>
<dbReference type="InterPro" id="IPR037914">
    <property type="entry name" value="SpoVT-AbrB_sf"/>
</dbReference>
<dbReference type="EMBL" id="BDFD01000003">
    <property type="protein sequence ID" value="GAV19541.1"/>
    <property type="molecule type" value="Genomic_DNA"/>
</dbReference>
<comment type="caution">
    <text evidence="9">The sequence shown here is derived from an EMBL/GenBank/DDBJ whole genome shotgun (WGS) entry which is preliminary data.</text>
</comment>
<dbReference type="SUPFAM" id="SSF89447">
    <property type="entry name" value="AbrB/MazE/MraZ-like"/>
    <property type="match status" value="1"/>
</dbReference>
<keyword evidence="10" id="KW-1185">Reference proteome</keyword>
<comment type="similarity">
    <text evidence="7">Belongs to the MraZ family.</text>
</comment>
<comment type="subcellular location">
    <subcellularLocation>
        <location evidence="7">Cytoplasm</location>
        <location evidence="7">Nucleoid</location>
    </subcellularLocation>
</comment>
<evidence type="ECO:0000256" key="3">
    <source>
        <dbReference type="ARBA" id="ARBA00022737"/>
    </source>
</evidence>
<proteinExistence type="inferred from homology"/>
<dbReference type="Pfam" id="PF02381">
    <property type="entry name" value="MraZ"/>
    <property type="match status" value="2"/>
</dbReference>
<dbReference type="STRING" id="1921010.MMIC_P0477"/>
<dbReference type="PROSITE" id="PS51740">
    <property type="entry name" value="SPOVT_ABRB"/>
    <property type="match status" value="2"/>
</dbReference>
<dbReference type="CDD" id="cd16321">
    <property type="entry name" value="MraZ_C"/>
    <property type="match status" value="1"/>
</dbReference>
<dbReference type="GO" id="GO:0003700">
    <property type="term" value="F:DNA-binding transcription factor activity"/>
    <property type="evidence" value="ECO:0007669"/>
    <property type="project" value="UniProtKB-UniRule"/>
</dbReference>
<gene>
    <name evidence="7" type="primary">mraZ</name>
    <name evidence="9" type="ORF">MMIC_P0477</name>
</gene>
<dbReference type="GO" id="GO:0051301">
    <property type="term" value="P:cell division"/>
    <property type="evidence" value="ECO:0007669"/>
    <property type="project" value="UniProtKB-KW"/>
</dbReference>
<dbReference type="GO" id="GO:0009295">
    <property type="term" value="C:nucleoid"/>
    <property type="evidence" value="ECO:0007669"/>
    <property type="project" value="UniProtKB-SubCell"/>
</dbReference>
<dbReference type="AlphaFoldDB" id="A0A1L8CKW1"/>
<keyword evidence="9" id="KW-0131">Cell cycle</keyword>
<evidence type="ECO:0000313" key="9">
    <source>
        <dbReference type="EMBL" id="GAV19541.1"/>
    </source>
</evidence>
<dbReference type="NCBIfam" id="TIGR00242">
    <property type="entry name" value="division/cell wall cluster transcriptional repressor MraZ"/>
    <property type="match status" value="1"/>
</dbReference>
<evidence type="ECO:0000259" key="8">
    <source>
        <dbReference type="PROSITE" id="PS51740"/>
    </source>
</evidence>
<reference evidence="9 10" key="1">
    <citation type="journal article" date="2017" name="Arch. Microbiol.">
        <title>Mariprofundus micogutta sp. nov., a novel iron-oxidizing zetaproteobacterium isolated from a deep-sea hydrothermal field at the Bayonnaise knoll of the Izu-Ogasawara arc, and a description of Mariprofundales ord. nov. and Zetaproteobacteria classis nov.</title>
        <authorList>
            <person name="Makita H."/>
            <person name="Tanaka E."/>
            <person name="Mitsunobu S."/>
            <person name="Miyazaki M."/>
            <person name="Nunoura T."/>
            <person name="Uematsu K."/>
            <person name="Takaki Y."/>
            <person name="Nishi S."/>
            <person name="Shimamura S."/>
            <person name="Takai K."/>
        </authorList>
    </citation>
    <scope>NUCLEOTIDE SEQUENCE [LARGE SCALE GENOMIC DNA]</scope>
    <source>
        <strain evidence="9 10">ET2</strain>
    </source>
</reference>
<evidence type="ECO:0000256" key="1">
    <source>
        <dbReference type="ARBA" id="ARBA00013860"/>
    </source>
</evidence>
<feature type="domain" description="SpoVT-AbrB" evidence="8">
    <location>
        <begin position="5"/>
        <end position="53"/>
    </location>
</feature>
<evidence type="ECO:0000256" key="6">
    <source>
        <dbReference type="ARBA" id="ARBA00023163"/>
    </source>
</evidence>
<dbReference type="Proteomes" id="UP000231632">
    <property type="component" value="Unassembled WGS sequence"/>
</dbReference>
<dbReference type="OrthoDB" id="9807753at2"/>
<dbReference type="CDD" id="cd16320">
    <property type="entry name" value="MraZ_N"/>
    <property type="match status" value="1"/>
</dbReference>
<protein>
    <recommendedName>
        <fullName evidence="1 7">Transcriptional regulator MraZ</fullName>
    </recommendedName>
</protein>
<dbReference type="InterPro" id="IPR038619">
    <property type="entry name" value="MraZ_sf"/>
</dbReference>
<keyword evidence="4 7" id="KW-0805">Transcription regulation</keyword>
<organism evidence="9 10">
    <name type="scientific">Mariprofundus micogutta</name>
    <dbReference type="NCBI Taxonomy" id="1921010"/>
    <lineage>
        <taxon>Bacteria</taxon>
        <taxon>Pseudomonadati</taxon>
        <taxon>Pseudomonadota</taxon>
        <taxon>Candidatius Mariprofundia</taxon>
        <taxon>Mariprofundales</taxon>
        <taxon>Mariprofundaceae</taxon>
        <taxon>Mariprofundus</taxon>
    </lineage>
</organism>
<evidence type="ECO:0000313" key="10">
    <source>
        <dbReference type="Proteomes" id="UP000231632"/>
    </source>
</evidence>
<dbReference type="Gene3D" id="3.40.1550.20">
    <property type="entry name" value="Transcriptional regulator MraZ domain"/>
    <property type="match status" value="1"/>
</dbReference>
<dbReference type="InterPro" id="IPR003444">
    <property type="entry name" value="MraZ"/>
</dbReference>
<dbReference type="HAMAP" id="MF_01008">
    <property type="entry name" value="MraZ"/>
    <property type="match status" value="1"/>
</dbReference>
<feature type="domain" description="SpoVT-AbrB" evidence="8">
    <location>
        <begin position="81"/>
        <end position="124"/>
    </location>
</feature>
<evidence type="ECO:0000256" key="5">
    <source>
        <dbReference type="ARBA" id="ARBA00023125"/>
    </source>
</evidence>
<dbReference type="PANTHER" id="PTHR34701:SF1">
    <property type="entry name" value="TRANSCRIPTIONAL REGULATOR MRAZ"/>
    <property type="match status" value="1"/>
</dbReference>
<comment type="subunit">
    <text evidence="7">Forms oligomers.</text>
</comment>
<dbReference type="InterPro" id="IPR007159">
    <property type="entry name" value="SpoVT-AbrB_dom"/>
</dbReference>
<keyword evidence="3" id="KW-0677">Repeat</keyword>
<evidence type="ECO:0000256" key="7">
    <source>
        <dbReference type="HAMAP-Rule" id="MF_01008"/>
    </source>
</evidence>
<dbReference type="GO" id="GO:2000143">
    <property type="term" value="P:negative regulation of DNA-templated transcription initiation"/>
    <property type="evidence" value="ECO:0007669"/>
    <property type="project" value="TreeGrafter"/>
</dbReference>
<keyword evidence="9" id="KW-0132">Cell division</keyword>
<accession>A0A1L8CKW1</accession>
<dbReference type="GO" id="GO:0005737">
    <property type="term" value="C:cytoplasm"/>
    <property type="evidence" value="ECO:0007669"/>
    <property type="project" value="UniProtKB-UniRule"/>
</dbReference>
<name>A0A1L8CKW1_9PROT</name>
<evidence type="ECO:0000256" key="4">
    <source>
        <dbReference type="ARBA" id="ARBA00023015"/>
    </source>
</evidence>
<dbReference type="InterPro" id="IPR035644">
    <property type="entry name" value="MraZ_C"/>
</dbReference>
<dbReference type="RefSeq" id="WP_072658740.1">
    <property type="nucleotide sequence ID" value="NZ_BDFD01000003.1"/>
</dbReference>
<keyword evidence="5 7" id="KW-0238">DNA-binding</keyword>
<dbReference type="InterPro" id="IPR020603">
    <property type="entry name" value="MraZ_dom"/>
</dbReference>
<dbReference type="InterPro" id="IPR035642">
    <property type="entry name" value="MraZ_N"/>
</dbReference>
<sequence length="143" mass="16505">MFQGEFSNNMDEKGRVSIPAAFRDVLKSCHAEGDIIITRTPHYRCLVAYPIREWKRLQKRISTTQPSKELRAYKHIVFSSAQEFLPDRQGRVLLSPALRDYASLVRNAQFVGDGETFQIWDKEAWSKQLEASLELAQDFELGL</sequence>
<keyword evidence="2 7" id="KW-0963">Cytoplasm</keyword>
<dbReference type="PANTHER" id="PTHR34701">
    <property type="entry name" value="TRANSCRIPTIONAL REGULATOR MRAZ"/>
    <property type="match status" value="1"/>
</dbReference>
<keyword evidence="6 7" id="KW-0804">Transcription</keyword>
<evidence type="ECO:0000256" key="2">
    <source>
        <dbReference type="ARBA" id="ARBA00022490"/>
    </source>
</evidence>